<evidence type="ECO:0000313" key="3">
    <source>
        <dbReference type="EMBL" id="APF40625.1"/>
    </source>
</evidence>
<protein>
    <submittedName>
        <fullName evidence="3">Amidohydrolase</fullName>
    </submittedName>
</protein>
<dbReference type="SUPFAM" id="SSF53187">
    <property type="entry name" value="Zn-dependent exopeptidases"/>
    <property type="match status" value="1"/>
</dbReference>
<feature type="binding site" evidence="1">
    <location>
        <position position="114"/>
    </location>
    <ligand>
        <name>Mn(2+)</name>
        <dbReference type="ChEBI" id="CHEBI:29035"/>
        <label>2</label>
    </ligand>
</feature>
<organism evidence="3 4">
    <name type="scientific">Neomicrococcus aestuarii</name>
    <dbReference type="NCBI Taxonomy" id="556325"/>
    <lineage>
        <taxon>Bacteria</taxon>
        <taxon>Bacillati</taxon>
        <taxon>Actinomycetota</taxon>
        <taxon>Actinomycetes</taxon>
        <taxon>Micrococcales</taxon>
        <taxon>Micrococcaceae</taxon>
        <taxon>Neomicrococcus</taxon>
    </lineage>
</organism>
<comment type="cofactor">
    <cofactor evidence="1">
        <name>Mn(2+)</name>
        <dbReference type="ChEBI" id="CHEBI:29035"/>
    </cofactor>
    <text evidence="1">The Mn(2+) ion enhances activity.</text>
</comment>
<dbReference type="RefSeq" id="WP_071894106.1">
    <property type="nucleotide sequence ID" value="NZ_CP018135.1"/>
</dbReference>
<dbReference type="InterPro" id="IPR017439">
    <property type="entry name" value="Amidohydrolase"/>
</dbReference>
<dbReference type="GO" id="GO:0016787">
    <property type="term" value="F:hydrolase activity"/>
    <property type="evidence" value="ECO:0007669"/>
    <property type="project" value="UniProtKB-KW"/>
</dbReference>
<dbReference type="InterPro" id="IPR036264">
    <property type="entry name" value="Bact_exopeptidase_dim_dom"/>
</dbReference>
<dbReference type="GO" id="GO:0046872">
    <property type="term" value="F:metal ion binding"/>
    <property type="evidence" value="ECO:0007669"/>
    <property type="project" value="UniProtKB-KW"/>
</dbReference>
<gene>
    <name evidence="3" type="ORF">BHE16_05870</name>
</gene>
<keyword evidence="1" id="KW-0479">Metal-binding</keyword>
<dbReference type="PANTHER" id="PTHR11014">
    <property type="entry name" value="PEPTIDASE M20 FAMILY MEMBER"/>
    <property type="match status" value="1"/>
</dbReference>
<dbReference type="EMBL" id="CP018135">
    <property type="protein sequence ID" value="APF40625.1"/>
    <property type="molecule type" value="Genomic_DNA"/>
</dbReference>
<keyword evidence="1" id="KW-0464">Manganese</keyword>
<dbReference type="Proteomes" id="UP000183530">
    <property type="component" value="Chromosome"/>
</dbReference>
<feature type="binding site" evidence="1">
    <location>
        <position position="175"/>
    </location>
    <ligand>
        <name>Mn(2+)</name>
        <dbReference type="ChEBI" id="CHEBI:29035"/>
        <label>2</label>
    </ligand>
</feature>
<dbReference type="AlphaFoldDB" id="A0A1L2ZMG2"/>
<evidence type="ECO:0000313" key="4">
    <source>
        <dbReference type="Proteomes" id="UP000183530"/>
    </source>
</evidence>
<sequence>MTAAQEILAHLEQELPWQRELYVDLHQHPELSFQETRTAGIIEERLETFGFEVQRVGGTGVVGILRNGEGPTVLCRADTDALPVTEATGLPYASTVRTKDANGVEVGVMHACGHDMHITTLLGGAKLMADHQDKWHGTFIALFQPAEEVAGGANAMLHDGLVNRIPRPDVALAQHVINYESGYTGINEGPTLSAGDSIKITLWGRGSHGSMPHNSVDPAVLAASVVLRLQSVVSRELAPGTFAVVTVGSIQVGSKSNIITDHATLLLNVRTYDLDVRAHVLAAIERIVRGECQAAGSPAEPTFEYYDQFPLTLNDPTVTEHVHSALREHYGEQLVFTSKPATASEDFSNIPNAFGTPYTYWTFGGADPYSYQQALASGRVALDIPANHSPYFAPVMDPTIGTGTSNVVVAACAYLAK</sequence>
<dbReference type="PIRSF" id="PIRSF005962">
    <property type="entry name" value="Pept_M20D_amidohydro"/>
    <property type="match status" value="1"/>
</dbReference>
<dbReference type="InterPro" id="IPR002933">
    <property type="entry name" value="Peptidase_M20"/>
</dbReference>
<dbReference type="KEGG" id="nae:BHE16_05870"/>
<dbReference type="PANTHER" id="PTHR11014:SF63">
    <property type="entry name" value="METALLOPEPTIDASE, PUTATIVE (AFU_ORTHOLOGUE AFUA_6G09600)-RELATED"/>
    <property type="match status" value="1"/>
</dbReference>
<feature type="binding site" evidence="1">
    <location>
        <position position="148"/>
    </location>
    <ligand>
        <name>Mn(2+)</name>
        <dbReference type="ChEBI" id="CHEBI:29035"/>
        <label>2</label>
    </ligand>
</feature>
<accession>A0A1L2ZMG2</accession>
<dbReference type="NCBIfam" id="TIGR01891">
    <property type="entry name" value="amidohydrolases"/>
    <property type="match status" value="1"/>
</dbReference>
<keyword evidence="4" id="KW-1185">Reference proteome</keyword>
<name>A0A1L2ZMG2_9MICC</name>
<evidence type="ECO:0000259" key="2">
    <source>
        <dbReference type="Pfam" id="PF07687"/>
    </source>
</evidence>
<feature type="domain" description="Peptidase M20 dimerisation" evidence="2">
    <location>
        <begin position="198"/>
        <end position="291"/>
    </location>
</feature>
<proteinExistence type="predicted"/>
<dbReference type="Gene3D" id="3.40.630.10">
    <property type="entry name" value="Zn peptidases"/>
    <property type="match status" value="1"/>
</dbReference>
<dbReference type="Pfam" id="PF07687">
    <property type="entry name" value="M20_dimer"/>
    <property type="match status" value="1"/>
</dbReference>
<dbReference type="Pfam" id="PF01546">
    <property type="entry name" value="Peptidase_M20"/>
    <property type="match status" value="1"/>
</dbReference>
<reference evidence="3 4" key="1">
    <citation type="submission" date="2016-11" db="EMBL/GenBank/DDBJ databases">
        <title>Genome sequencing of Zhihengliuella aestuarii B18 antagonistic to Plasmodiophora brassicae.</title>
        <authorList>
            <person name="Luo Y."/>
        </authorList>
    </citation>
    <scope>NUCLEOTIDE SEQUENCE [LARGE SCALE GENOMIC DNA]</scope>
    <source>
        <strain evidence="3 4">B18</strain>
    </source>
</reference>
<feature type="binding site" evidence="1">
    <location>
        <position position="112"/>
    </location>
    <ligand>
        <name>Mn(2+)</name>
        <dbReference type="ChEBI" id="CHEBI:29035"/>
        <label>2</label>
    </ligand>
</feature>
<evidence type="ECO:0000256" key="1">
    <source>
        <dbReference type="PIRSR" id="PIRSR005962-1"/>
    </source>
</evidence>
<dbReference type="SUPFAM" id="SSF55031">
    <property type="entry name" value="Bacterial exopeptidase dimerisation domain"/>
    <property type="match status" value="1"/>
</dbReference>
<dbReference type="OrthoDB" id="9777385at2"/>
<dbReference type="Gene3D" id="3.30.70.360">
    <property type="match status" value="1"/>
</dbReference>
<dbReference type="CDD" id="cd05664">
    <property type="entry name" value="M20_Acy1-like"/>
    <property type="match status" value="1"/>
</dbReference>
<keyword evidence="3" id="KW-0378">Hydrolase</keyword>
<dbReference type="InterPro" id="IPR011650">
    <property type="entry name" value="Peptidase_M20_dimer"/>
</dbReference>